<keyword evidence="4" id="KW-0677">Repeat</keyword>
<evidence type="ECO:0000256" key="8">
    <source>
        <dbReference type="ARBA" id="ARBA00023163"/>
    </source>
</evidence>
<evidence type="ECO:0000256" key="6">
    <source>
        <dbReference type="ARBA" id="ARBA00022833"/>
    </source>
</evidence>
<name>A0A177DM15_ALTAL</name>
<dbReference type="GO" id="GO:0000122">
    <property type="term" value="P:negative regulation of transcription by RNA polymerase II"/>
    <property type="evidence" value="ECO:0007669"/>
    <property type="project" value="TreeGrafter"/>
</dbReference>
<dbReference type="PROSITE" id="PS51061">
    <property type="entry name" value="R3H"/>
    <property type="match status" value="1"/>
</dbReference>
<evidence type="ECO:0000256" key="1">
    <source>
        <dbReference type="ARBA" id="ARBA00004123"/>
    </source>
</evidence>
<organism evidence="12 13">
    <name type="scientific">Alternaria alternata</name>
    <name type="common">Alternaria rot fungus</name>
    <name type="synonym">Torula alternata</name>
    <dbReference type="NCBI Taxonomy" id="5599"/>
    <lineage>
        <taxon>Eukaryota</taxon>
        <taxon>Fungi</taxon>
        <taxon>Dikarya</taxon>
        <taxon>Ascomycota</taxon>
        <taxon>Pezizomycotina</taxon>
        <taxon>Dothideomycetes</taxon>
        <taxon>Pleosporomycetidae</taxon>
        <taxon>Pleosporales</taxon>
        <taxon>Pleosporineae</taxon>
        <taxon>Pleosporaceae</taxon>
        <taxon>Alternaria</taxon>
        <taxon>Alternaria sect. Alternaria</taxon>
        <taxon>Alternaria alternata complex</taxon>
    </lineage>
</organism>
<keyword evidence="5" id="KW-0863">Zinc-finger</keyword>
<accession>A0A177DM15</accession>
<keyword evidence="6" id="KW-0862">Zinc</keyword>
<dbReference type="RefSeq" id="XP_018386405.1">
    <property type="nucleotide sequence ID" value="XM_018524908.1"/>
</dbReference>
<evidence type="ECO:0000313" key="13">
    <source>
        <dbReference type="Proteomes" id="UP000077248"/>
    </source>
</evidence>
<keyword evidence="8" id="KW-0804">Transcription</keyword>
<keyword evidence="13" id="KW-1185">Reference proteome</keyword>
<evidence type="ECO:0000256" key="4">
    <source>
        <dbReference type="ARBA" id="ARBA00022737"/>
    </source>
</evidence>
<dbReference type="Gene3D" id="3.30.1370.50">
    <property type="entry name" value="R3H-like domain"/>
    <property type="match status" value="1"/>
</dbReference>
<dbReference type="STRING" id="5599.A0A177DM15"/>
<dbReference type="InterPro" id="IPR001374">
    <property type="entry name" value="R3H_dom"/>
</dbReference>
<dbReference type="FunFam" id="3.30.1370.50:FF:000006">
    <property type="entry name" value="NF-X1 finger transcription factor"/>
    <property type="match status" value="1"/>
</dbReference>
<dbReference type="CDD" id="cd06006">
    <property type="entry name" value="R3H_unknown_2"/>
    <property type="match status" value="1"/>
</dbReference>
<evidence type="ECO:0000259" key="11">
    <source>
        <dbReference type="PROSITE" id="PS51061"/>
    </source>
</evidence>
<dbReference type="InterPro" id="IPR034077">
    <property type="entry name" value="R3H_FAP1"/>
</dbReference>
<feature type="region of interest" description="Disordered" evidence="10">
    <location>
        <begin position="822"/>
        <end position="843"/>
    </location>
</feature>
<dbReference type="Proteomes" id="UP000077248">
    <property type="component" value="Unassembled WGS sequence"/>
</dbReference>
<dbReference type="GeneID" id="29110502"/>
<dbReference type="GO" id="GO:0008270">
    <property type="term" value="F:zinc ion binding"/>
    <property type="evidence" value="ECO:0007669"/>
    <property type="project" value="UniProtKB-KW"/>
</dbReference>
<comment type="subcellular location">
    <subcellularLocation>
        <location evidence="1">Nucleus</location>
    </subcellularLocation>
</comment>
<gene>
    <name evidence="12" type="ORF">CC77DRAFT_1019788</name>
</gene>
<dbReference type="GO" id="GO:0000977">
    <property type="term" value="F:RNA polymerase II transcription regulatory region sequence-specific DNA binding"/>
    <property type="evidence" value="ECO:0007669"/>
    <property type="project" value="TreeGrafter"/>
</dbReference>
<dbReference type="Pfam" id="PF01424">
    <property type="entry name" value="R3H"/>
    <property type="match status" value="1"/>
</dbReference>
<dbReference type="VEuPathDB" id="FungiDB:CC77DRAFT_1019788"/>
<dbReference type="AlphaFoldDB" id="A0A177DM15"/>
<reference evidence="12 13" key="1">
    <citation type="submission" date="2016-05" db="EMBL/GenBank/DDBJ databases">
        <title>Comparative analysis of secretome profiles of manganese(II)-oxidizing ascomycete fungi.</title>
        <authorList>
            <consortium name="DOE Joint Genome Institute"/>
            <person name="Zeiner C.A."/>
            <person name="Purvine S.O."/>
            <person name="Zink E.M."/>
            <person name="Wu S."/>
            <person name="Pasa-Tolic L."/>
            <person name="Chaput D.L."/>
            <person name="Haridas S."/>
            <person name="Grigoriev I.V."/>
            <person name="Santelli C.M."/>
            <person name="Hansel C.M."/>
        </authorList>
    </citation>
    <scope>NUCLEOTIDE SEQUENCE [LARGE SCALE GENOMIC DNA]</scope>
    <source>
        <strain evidence="12 13">SRC1lrK2f</strain>
    </source>
</reference>
<dbReference type="PROSITE" id="PS01359">
    <property type="entry name" value="ZF_PHD_1"/>
    <property type="match status" value="1"/>
</dbReference>
<dbReference type="SMART" id="SM00438">
    <property type="entry name" value="ZnF_NFX"/>
    <property type="match status" value="7"/>
</dbReference>
<dbReference type="Pfam" id="PF01422">
    <property type="entry name" value="zf-NF-X1"/>
    <property type="match status" value="7"/>
</dbReference>
<dbReference type="OMA" id="CPHPCDS"/>
<evidence type="ECO:0000256" key="5">
    <source>
        <dbReference type="ARBA" id="ARBA00022771"/>
    </source>
</evidence>
<feature type="region of interest" description="Disordered" evidence="10">
    <location>
        <begin position="991"/>
        <end position="1099"/>
    </location>
</feature>
<dbReference type="PANTHER" id="PTHR12360">
    <property type="entry name" value="NUCLEAR TRANSCRIPTION FACTOR, X-BOX BINDING 1 NFX1"/>
    <property type="match status" value="1"/>
</dbReference>
<feature type="compositionally biased region" description="Gly residues" evidence="10">
    <location>
        <begin position="1"/>
        <end position="12"/>
    </location>
</feature>
<feature type="domain" description="R3H" evidence="11">
    <location>
        <begin position="738"/>
        <end position="801"/>
    </location>
</feature>
<evidence type="ECO:0000256" key="2">
    <source>
        <dbReference type="ARBA" id="ARBA00007269"/>
    </source>
</evidence>
<protein>
    <recommendedName>
        <fullName evidence="11">R3H domain-containing protein</fullName>
    </recommendedName>
</protein>
<feature type="compositionally biased region" description="Acidic residues" evidence="10">
    <location>
        <begin position="1002"/>
        <end position="1016"/>
    </location>
</feature>
<dbReference type="GO" id="GO:0005634">
    <property type="term" value="C:nucleus"/>
    <property type="evidence" value="ECO:0007669"/>
    <property type="project" value="UniProtKB-SubCell"/>
</dbReference>
<evidence type="ECO:0000256" key="7">
    <source>
        <dbReference type="ARBA" id="ARBA00023015"/>
    </source>
</evidence>
<dbReference type="InterPro" id="IPR000967">
    <property type="entry name" value="Znf_NFX1"/>
</dbReference>
<dbReference type="CDD" id="cd06008">
    <property type="entry name" value="NF-X1-zinc-finger"/>
    <property type="match status" value="5"/>
</dbReference>
<keyword evidence="9" id="KW-0539">Nucleus</keyword>
<evidence type="ECO:0000256" key="10">
    <source>
        <dbReference type="SAM" id="MobiDB-lite"/>
    </source>
</evidence>
<proteinExistence type="inferred from homology"/>
<dbReference type="PANTHER" id="PTHR12360:SF12">
    <property type="entry name" value="TRANSCRIPTIONAL REPRESSOR NF-X1"/>
    <property type="match status" value="1"/>
</dbReference>
<dbReference type="InterPro" id="IPR019786">
    <property type="entry name" value="Zinc_finger_PHD-type_CS"/>
</dbReference>
<dbReference type="GO" id="GO:0000981">
    <property type="term" value="F:DNA-binding transcription factor activity, RNA polymerase II-specific"/>
    <property type="evidence" value="ECO:0007669"/>
    <property type="project" value="TreeGrafter"/>
</dbReference>
<evidence type="ECO:0000256" key="3">
    <source>
        <dbReference type="ARBA" id="ARBA00022723"/>
    </source>
</evidence>
<dbReference type="InterPro" id="IPR034078">
    <property type="entry name" value="NFX1_fam"/>
</dbReference>
<feature type="region of interest" description="Disordered" evidence="10">
    <location>
        <begin position="1"/>
        <end position="66"/>
    </location>
</feature>
<dbReference type="SMART" id="SM00393">
    <property type="entry name" value="R3H"/>
    <property type="match status" value="1"/>
</dbReference>
<evidence type="ECO:0000313" key="12">
    <source>
        <dbReference type="EMBL" id="OAG20984.1"/>
    </source>
</evidence>
<dbReference type="KEGG" id="aalt:CC77DRAFT_1019788"/>
<keyword evidence="3" id="KW-0479">Metal-binding</keyword>
<dbReference type="EMBL" id="KV441477">
    <property type="protein sequence ID" value="OAG20984.1"/>
    <property type="molecule type" value="Genomic_DNA"/>
</dbReference>
<feature type="compositionally biased region" description="Polar residues" evidence="10">
    <location>
        <begin position="1060"/>
        <end position="1072"/>
    </location>
</feature>
<comment type="similarity">
    <text evidence="2">Belongs to the NFX1 family.</text>
</comment>
<dbReference type="InterPro" id="IPR036867">
    <property type="entry name" value="R3H_dom_sf"/>
</dbReference>
<sequence>MAAGGRQFGGQLTGEDDAASAISEAQGGLQADAPTFQPGQPIAPRKSRPPRQKQPQAPKSTAPDIATRTHEDIDNGHYECAICTEDVTRRTKGVWSCRTCWTVFHLGCIKKWSTNEGSAAARQQTQDGETPPPRQWRCPGCNLPKDTLPKNFHCWCEKELDPRSTPGLPPFSCGQTCSRPRVLPKPCPHPCGSTCHAGPCPPCGLMGPTQHCFCSKKSVTRRCIDTDYEQGWSCGDVCGGLMPCGEHRCERPCHDGPCGACEVRVPARCYCGQSQKDILCHDRAEAKQSSQSHVATDGSATVETWVGSFQCPDLCGRSFDCGKHTCELECHPQDTKAPHCPRSPDVVTRCPCGKTALRDMSSKPRTTCEDPIPNCDKPCGQTLACGHKCEQLCHQGECRSCLKTVDISCRCGRTSSRTICHQGIDEPPQCRRVCKVSLNCGRHECGEHCCAGEKKAAERQSNRRKGRPLDSTPRQPRENFEAEHICTRSCGRQLKCGNPEHRCQELCHKGPCGTCRDAIFDELSCHCGRTVLQPPLPCGTKPPPCRFKCERPKDCGHPQLDHSCHQDDQPCPKCAFLTAKPCLCGKSVLKNQPCWLTEVRCGQVCGRTLKCGTHKCQKQCHRPGECEDPCTQACGKELSVCGHPCLAPCHFPQPCKEEKPCPHKIFVTCECQRIKQEAKCNASRNGDGNLKKVLKCDEECARLERNRVLALALNVDPEHQNDHIPYSDATLNMYQQNATWAVTQEKQLRLFAADPDQKRLRFKPMPRNLRKFIHYLAEDFGMDSESMDPEPHRHVAIFKTPKFVMAPMRTLADCARSRQIQQRLAPTPAPVTTSAAPLRPKPSNTNGDPYNAFIILNPRFALTIEELNPIIKSVLATTSFRCELEVTFLPSEAVALKPPLAARLSIPEHDMQKMLESIQAPLTQAITTQGIGKNVQLARLDSSLNILRKESDVGPGSGWSQVAASKGVPLRQIQKTTGFGNKGGFAVLSLSSKKKKQKEPVEEVAENWEEAEEEEEQKEKVSGANSAAMSEDEGISKNTGEASDSKAASGEDEGAPNGVSEASSSMPASDENSVAPKDDVALSTKPLLGRWSELDDELD</sequence>
<dbReference type="SUPFAM" id="SSF82708">
    <property type="entry name" value="R3H domain"/>
    <property type="match status" value="1"/>
</dbReference>
<keyword evidence="7" id="KW-0805">Transcription regulation</keyword>
<evidence type="ECO:0000256" key="9">
    <source>
        <dbReference type="ARBA" id="ARBA00023242"/>
    </source>
</evidence>